<dbReference type="AlphaFoldDB" id="Q0CU91"/>
<accession>Q0CU91</accession>
<gene>
    <name evidence="2" type="ORF">ATEG_02743</name>
</gene>
<evidence type="ECO:0000313" key="2">
    <source>
        <dbReference type="EMBL" id="EAU37705.1"/>
    </source>
</evidence>
<dbReference type="Gene3D" id="1.20.1280.50">
    <property type="match status" value="1"/>
</dbReference>
<name>Q0CU91_ASPTN</name>
<dbReference type="SUPFAM" id="SSF81383">
    <property type="entry name" value="F-box domain"/>
    <property type="match status" value="1"/>
</dbReference>
<dbReference type="eggNOG" id="ENOG502STHF">
    <property type="taxonomic scope" value="Eukaryota"/>
</dbReference>
<proteinExistence type="predicted"/>
<dbReference type="RefSeq" id="XP_001211921.1">
    <property type="nucleotide sequence ID" value="XM_001211921.1"/>
</dbReference>
<dbReference type="Pfam" id="PF00646">
    <property type="entry name" value="F-box"/>
    <property type="match status" value="1"/>
</dbReference>
<dbReference type="SUPFAM" id="SSF101908">
    <property type="entry name" value="Putative isomerase YbhE"/>
    <property type="match status" value="1"/>
</dbReference>
<evidence type="ECO:0000259" key="1">
    <source>
        <dbReference type="PROSITE" id="PS50181"/>
    </source>
</evidence>
<evidence type="ECO:0000313" key="3">
    <source>
        <dbReference type="Proteomes" id="UP000007963"/>
    </source>
</evidence>
<feature type="domain" description="F-box" evidence="1">
    <location>
        <begin position="51"/>
        <end position="101"/>
    </location>
</feature>
<dbReference type="InterPro" id="IPR036047">
    <property type="entry name" value="F-box-like_dom_sf"/>
</dbReference>
<dbReference type="EMBL" id="CH476596">
    <property type="protein sequence ID" value="EAU37705.1"/>
    <property type="molecule type" value="Genomic_DNA"/>
</dbReference>
<sequence>MDINPLHDLLSHFTTLSPPARRTVYHQLLDQLQLHEWRDVRDRLHQVSFHRDIVASLPLELAVQIVKHLDLSELHLLRRVSRSWRSLLSSELACDAVYKKYTGPRGTSPQTRQEYARQRLRLERGLPVWTIHPSVDAHRPILLTPNTARMDYAKGRYAWIYDDHATLIVQDLRTRHTRAFCTENRDIFSRIRISDSILAAITPRGYCIVWELLASGYDGTDPVSFRIPSVNCTAFVVSGVHVAIAIDGKDSSVIHWDLHSRVARTISIAQPIVFMALNPVPNLLVTAHIEEASLRIANHPLATPKDQNHLPASYTLDLPGIPATLAQPAPFQSTSSVGYFRLTPRHREDQTLDEGDRLVAATYDDCLDCVSIHLLPGEDALFEDRCVAAPVDHNLLYYLKNDRGKPRVWISNPDALPGARHRPARAVDPQLPREATSRVYSSSGAFTLMGDRDFVLMVDENGMKVWCFNESVKEWTFEDFQPEV</sequence>
<dbReference type="OrthoDB" id="5295250at2759"/>
<organism evidence="2 3">
    <name type="scientific">Aspergillus terreus (strain NIH 2624 / FGSC A1156)</name>
    <dbReference type="NCBI Taxonomy" id="341663"/>
    <lineage>
        <taxon>Eukaryota</taxon>
        <taxon>Fungi</taxon>
        <taxon>Dikarya</taxon>
        <taxon>Ascomycota</taxon>
        <taxon>Pezizomycotina</taxon>
        <taxon>Eurotiomycetes</taxon>
        <taxon>Eurotiomycetidae</taxon>
        <taxon>Eurotiales</taxon>
        <taxon>Aspergillaceae</taxon>
        <taxon>Aspergillus</taxon>
        <taxon>Aspergillus subgen. Circumdati</taxon>
    </lineage>
</organism>
<dbReference type="PROSITE" id="PS50181">
    <property type="entry name" value="FBOX"/>
    <property type="match status" value="1"/>
</dbReference>
<dbReference type="VEuPathDB" id="FungiDB:ATEG_02743"/>
<dbReference type="SMART" id="SM00256">
    <property type="entry name" value="FBOX"/>
    <property type="match status" value="1"/>
</dbReference>
<dbReference type="OMA" id="IPHRPAK"/>
<dbReference type="HOGENOM" id="CLU_042063_0_0_1"/>
<reference evidence="3" key="1">
    <citation type="submission" date="2005-09" db="EMBL/GenBank/DDBJ databases">
        <title>Annotation of the Aspergillus terreus NIH2624 genome.</title>
        <authorList>
            <person name="Birren B.W."/>
            <person name="Lander E.S."/>
            <person name="Galagan J.E."/>
            <person name="Nusbaum C."/>
            <person name="Devon K."/>
            <person name="Henn M."/>
            <person name="Ma L.-J."/>
            <person name="Jaffe D.B."/>
            <person name="Butler J."/>
            <person name="Alvarez P."/>
            <person name="Gnerre S."/>
            <person name="Grabherr M."/>
            <person name="Kleber M."/>
            <person name="Mauceli E.W."/>
            <person name="Brockman W."/>
            <person name="Rounsley S."/>
            <person name="Young S.K."/>
            <person name="LaButti K."/>
            <person name="Pushparaj V."/>
            <person name="DeCaprio D."/>
            <person name="Crawford M."/>
            <person name="Koehrsen M."/>
            <person name="Engels R."/>
            <person name="Montgomery P."/>
            <person name="Pearson M."/>
            <person name="Howarth C."/>
            <person name="Larson L."/>
            <person name="Luoma S."/>
            <person name="White J."/>
            <person name="Alvarado L."/>
            <person name="Kodira C.D."/>
            <person name="Zeng Q."/>
            <person name="Oleary S."/>
            <person name="Yandava C."/>
            <person name="Denning D.W."/>
            <person name="Nierman W.C."/>
            <person name="Milne T."/>
            <person name="Madden K."/>
        </authorList>
    </citation>
    <scope>NUCLEOTIDE SEQUENCE [LARGE SCALE GENOMIC DNA]</scope>
    <source>
        <strain evidence="3">NIH 2624 / FGSC A1156</strain>
    </source>
</reference>
<dbReference type="InterPro" id="IPR001810">
    <property type="entry name" value="F-box_dom"/>
</dbReference>
<dbReference type="GeneID" id="4317031"/>
<dbReference type="Proteomes" id="UP000007963">
    <property type="component" value="Unassembled WGS sequence"/>
</dbReference>
<protein>
    <recommendedName>
        <fullName evidence="1">F-box domain-containing protein</fullName>
    </recommendedName>
</protein>